<evidence type="ECO:0000256" key="3">
    <source>
        <dbReference type="ARBA" id="ARBA00023315"/>
    </source>
</evidence>
<dbReference type="PANTHER" id="PTHR42681">
    <property type="entry name" value="MALONYL-COA-ACYL CARRIER PROTEIN TRANSACYLASE, MITOCHONDRIAL"/>
    <property type="match status" value="1"/>
</dbReference>
<sequence>MGVTTACPLCLRAPAQKQISRRTLPFSTARPIIPTPFQAQPPTRRHAFSTTSSHRRPRTAIFFPGHGVQKLGMLTPWLEAFPRTVKPLIEEIDHILGYSLSSIIQNGPSKDLASTPHAQPAIMATSNLILRVLEIEFGFRASERADFALGHSLGEFAALVASGILRFEDSLYMTKRRADAFWAATKQAMDEFGGEYGMVAVVTEPEYMPGLIDTIRQFTGWYSSAGSRGDSAEARSPIDQVLIANVNSKNQIVLAGNLGKIRTLMSHVRQFTGHDPRAVRLHADSPFHSPIMQPAVEVMRGLLDAGSRVAGQEGQDAVMFPGDLTCVCNVTARPFGSREQVKDLLARQAVETVRWWDSIKYLDQEEKVRRWVGIGPGKVGRNLVGKEVGMRGKDMVKGGGVWAITDPSEIEEVLRGLEETEDSFFDDDEVEERWD</sequence>
<dbReference type="PANTHER" id="PTHR42681:SF1">
    <property type="entry name" value="MALONYL-COA-ACYL CARRIER PROTEIN TRANSACYLASE, MITOCHONDRIAL"/>
    <property type="match status" value="1"/>
</dbReference>
<evidence type="ECO:0000313" key="7">
    <source>
        <dbReference type="EMBL" id="RKU49643.1"/>
    </source>
</evidence>
<dbReference type="InterPro" id="IPR016035">
    <property type="entry name" value="Acyl_Trfase/lysoPLipase"/>
</dbReference>
<dbReference type="SUPFAM" id="SSF55048">
    <property type="entry name" value="Probable ACP-binding domain of malonyl-CoA ACP transacylase"/>
    <property type="match status" value="1"/>
</dbReference>
<feature type="domain" description="Malonyl-CoA:ACP transacylase (MAT)" evidence="6">
    <location>
        <begin position="62"/>
        <end position="399"/>
    </location>
</feature>
<dbReference type="InterPro" id="IPR014043">
    <property type="entry name" value="Acyl_transferase_dom"/>
</dbReference>
<proteinExistence type="predicted"/>
<dbReference type="Gene3D" id="3.40.366.10">
    <property type="entry name" value="Malonyl-Coenzyme A Acyl Carrier Protein, domain 2"/>
    <property type="match status" value="1"/>
</dbReference>
<dbReference type="SUPFAM" id="SSF52151">
    <property type="entry name" value="FabD/lysophospholipase-like"/>
    <property type="match status" value="1"/>
</dbReference>
<evidence type="ECO:0000256" key="2">
    <source>
        <dbReference type="ARBA" id="ARBA00022679"/>
    </source>
</evidence>
<feature type="region of interest" description="Disordered" evidence="5">
    <location>
        <begin position="31"/>
        <end position="53"/>
    </location>
</feature>
<accession>A0A420YP24</accession>
<dbReference type="GO" id="GO:0005739">
    <property type="term" value="C:mitochondrion"/>
    <property type="evidence" value="ECO:0007669"/>
    <property type="project" value="TreeGrafter"/>
</dbReference>
<dbReference type="SMART" id="SM00827">
    <property type="entry name" value="PKS_AT"/>
    <property type="match status" value="1"/>
</dbReference>
<evidence type="ECO:0000313" key="8">
    <source>
        <dbReference type="Proteomes" id="UP000275385"/>
    </source>
</evidence>
<keyword evidence="8" id="KW-1185">Reference proteome</keyword>
<comment type="catalytic activity">
    <reaction evidence="4">
        <text>holo-[ACP] + malonyl-CoA = malonyl-[ACP] + CoA</text>
        <dbReference type="Rhea" id="RHEA:41792"/>
        <dbReference type="Rhea" id="RHEA-COMP:9623"/>
        <dbReference type="Rhea" id="RHEA-COMP:9685"/>
        <dbReference type="ChEBI" id="CHEBI:57287"/>
        <dbReference type="ChEBI" id="CHEBI:57384"/>
        <dbReference type="ChEBI" id="CHEBI:64479"/>
        <dbReference type="ChEBI" id="CHEBI:78449"/>
        <dbReference type="EC" id="2.3.1.39"/>
    </reaction>
</comment>
<dbReference type="OrthoDB" id="541883at2759"/>
<dbReference type="Pfam" id="PF00698">
    <property type="entry name" value="Acyl_transf_1"/>
    <property type="match status" value="1"/>
</dbReference>
<keyword evidence="2" id="KW-0808">Transferase</keyword>
<evidence type="ECO:0000256" key="4">
    <source>
        <dbReference type="ARBA" id="ARBA00048462"/>
    </source>
</evidence>
<comment type="caution">
    <text evidence="7">The sequence shown here is derived from an EMBL/GenBank/DDBJ whole genome shotgun (WGS) entry which is preliminary data.</text>
</comment>
<dbReference type="Proteomes" id="UP000275385">
    <property type="component" value="Unassembled WGS sequence"/>
</dbReference>
<evidence type="ECO:0000256" key="1">
    <source>
        <dbReference type="ARBA" id="ARBA00013258"/>
    </source>
</evidence>
<dbReference type="AlphaFoldDB" id="A0A420YP24"/>
<organism evidence="7 8">
    <name type="scientific">Coniochaeta pulveracea</name>
    <dbReference type="NCBI Taxonomy" id="177199"/>
    <lineage>
        <taxon>Eukaryota</taxon>
        <taxon>Fungi</taxon>
        <taxon>Dikarya</taxon>
        <taxon>Ascomycota</taxon>
        <taxon>Pezizomycotina</taxon>
        <taxon>Sordariomycetes</taxon>
        <taxon>Sordariomycetidae</taxon>
        <taxon>Coniochaetales</taxon>
        <taxon>Coniochaetaceae</taxon>
        <taxon>Coniochaeta</taxon>
    </lineage>
</organism>
<evidence type="ECO:0000259" key="6">
    <source>
        <dbReference type="SMART" id="SM00827"/>
    </source>
</evidence>
<dbReference type="Gene3D" id="3.30.70.250">
    <property type="entry name" value="Malonyl-CoA ACP transacylase, ACP-binding"/>
    <property type="match status" value="1"/>
</dbReference>
<dbReference type="InterPro" id="IPR001227">
    <property type="entry name" value="Ac_transferase_dom_sf"/>
</dbReference>
<keyword evidence="3" id="KW-0012">Acyltransferase</keyword>
<dbReference type="EC" id="2.3.1.39" evidence="1"/>
<dbReference type="GO" id="GO:0006633">
    <property type="term" value="P:fatty acid biosynthetic process"/>
    <property type="evidence" value="ECO:0007669"/>
    <property type="project" value="TreeGrafter"/>
</dbReference>
<protein>
    <recommendedName>
        <fullName evidence="1">[acyl-carrier-protein] S-malonyltransferase</fullName>
        <ecNumber evidence="1">2.3.1.39</ecNumber>
    </recommendedName>
</protein>
<feature type="compositionally biased region" description="Basic residues" evidence="5">
    <location>
        <begin position="43"/>
        <end position="53"/>
    </location>
</feature>
<dbReference type="InterPro" id="IPR050858">
    <property type="entry name" value="Mal-CoA-ACP_Trans/PKS_FabD"/>
</dbReference>
<name>A0A420YP24_9PEZI</name>
<dbReference type="EMBL" id="QVQW01000001">
    <property type="protein sequence ID" value="RKU49643.1"/>
    <property type="molecule type" value="Genomic_DNA"/>
</dbReference>
<reference evidence="7 8" key="1">
    <citation type="submission" date="2018-08" db="EMBL/GenBank/DDBJ databases">
        <title>Draft genome of the lignicolous fungus Coniochaeta pulveracea.</title>
        <authorList>
            <person name="Borstlap C.J."/>
            <person name="De Witt R.N."/>
            <person name="Botha A."/>
            <person name="Volschenk H."/>
        </authorList>
    </citation>
    <scope>NUCLEOTIDE SEQUENCE [LARGE SCALE GENOMIC DNA]</scope>
    <source>
        <strain evidence="7 8">CAB683</strain>
    </source>
</reference>
<evidence type="ECO:0000256" key="5">
    <source>
        <dbReference type="SAM" id="MobiDB-lite"/>
    </source>
</evidence>
<dbReference type="GO" id="GO:0004314">
    <property type="term" value="F:[acyl-carrier-protein] S-malonyltransferase activity"/>
    <property type="evidence" value="ECO:0007669"/>
    <property type="project" value="UniProtKB-EC"/>
</dbReference>
<dbReference type="InterPro" id="IPR016036">
    <property type="entry name" value="Malonyl_transacylase_ACP-bd"/>
</dbReference>
<gene>
    <name evidence="7" type="ORF">DL546_009690</name>
</gene>
<dbReference type="STRING" id="177199.A0A420YP24"/>